<organism evidence="2 3">
    <name type="scientific">Aurantiacibacter aquimixticola</name>
    <dbReference type="NCBI Taxonomy" id="1958945"/>
    <lineage>
        <taxon>Bacteria</taxon>
        <taxon>Pseudomonadati</taxon>
        <taxon>Pseudomonadota</taxon>
        <taxon>Alphaproteobacteria</taxon>
        <taxon>Sphingomonadales</taxon>
        <taxon>Erythrobacteraceae</taxon>
        <taxon>Aurantiacibacter</taxon>
    </lineage>
</organism>
<protein>
    <recommendedName>
        <fullName evidence="1">General stress protein FMN-binding split barrel domain-containing protein</fullName>
    </recommendedName>
</protein>
<evidence type="ECO:0000313" key="2">
    <source>
        <dbReference type="EMBL" id="RJY09948.1"/>
    </source>
</evidence>
<keyword evidence="3" id="KW-1185">Reference proteome</keyword>
<reference evidence="2 3" key="1">
    <citation type="journal article" date="2017" name="Int. J. Syst. Evol. Microbiol.">
        <title>Erythrobacter aquimixticola sp. nov., isolated from the junction between the ocean and a freshwater spring.</title>
        <authorList>
            <person name="Park S."/>
            <person name="Jung Y.T."/>
            <person name="Choi S.J."/>
            <person name="Yoon J.H."/>
        </authorList>
    </citation>
    <scope>NUCLEOTIDE SEQUENCE [LARGE SCALE GENOMIC DNA]</scope>
    <source>
        <strain evidence="2 3">JSSK-14</strain>
    </source>
</reference>
<name>A0A419RVZ0_9SPHN</name>
<evidence type="ECO:0000313" key="3">
    <source>
        <dbReference type="Proteomes" id="UP000285232"/>
    </source>
</evidence>
<accession>A0A419RVZ0</accession>
<gene>
    <name evidence="2" type="ORF">D6201_11855</name>
</gene>
<dbReference type="EMBL" id="RAHX01000001">
    <property type="protein sequence ID" value="RJY09948.1"/>
    <property type="molecule type" value="Genomic_DNA"/>
</dbReference>
<dbReference type="InterPro" id="IPR038725">
    <property type="entry name" value="YdaG_split_barrel_FMN-bd"/>
</dbReference>
<dbReference type="SUPFAM" id="SSF50475">
    <property type="entry name" value="FMN-binding split barrel"/>
    <property type="match status" value="1"/>
</dbReference>
<dbReference type="Proteomes" id="UP000285232">
    <property type="component" value="Unassembled WGS sequence"/>
</dbReference>
<sequence>MSDAKSSRSIADIAERFKSIDVCMLVTKTGPDAAIAARPMSNNGDVSKGDGTTFHFATDDGRIDDDLKRSPQCGATYSHGEFYGSVQGVAKLIRDRNVMEEHWVDELEKWFENGLDTDGLVLIEVNPQRIAWWEGREQGELTPGG</sequence>
<evidence type="ECO:0000259" key="1">
    <source>
        <dbReference type="Pfam" id="PF16242"/>
    </source>
</evidence>
<proteinExistence type="predicted"/>
<feature type="domain" description="General stress protein FMN-binding split barrel" evidence="1">
    <location>
        <begin position="10"/>
        <end position="136"/>
    </location>
</feature>
<dbReference type="OrthoDB" id="1432662at2"/>
<dbReference type="Pfam" id="PF16242">
    <property type="entry name" value="Pyrid_ox_like"/>
    <property type="match status" value="1"/>
</dbReference>
<dbReference type="InterPro" id="IPR052917">
    <property type="entry name" value="Stress-Dev_Protein"/>
</dbReference>
<comment type="caution">
    <text evidence="2">The sequence shown here is derived from an EMBL/GenBank/DDBJ whole genome shotgun (WGS) entry which is preliminary data.</text>
</comment>
<dbReference type="AlphaFoldDB" id="A0A419RVZ0"/>
<dbReference type="PANTHER" id="PTHR34818:SF1">
    <property type="entry name" value="PROTEIN BLI-3"/>
    <property type="match status" value="1"/>
</dbReference>
<dbReference type="PANTHER" id="PTHR34818">
    <property type="entry name" value="PROTEIN BLI-3"/>
    <property type="match status" value="1"/>
</dbReference>
<dbReference type="InterPro" id="IPR012349">
    <property type="entry name" value="Split_barrel_FMN-bd"/>
</dbReference>
<dbReference type="RefSeq" id="WP_120048958.1">
    <property type="nucleotide sequence ID" value="NZ_RAHX01000001.1"/>
</dbReference>
<dbReference type="Gene3D" id="2.30.110.10">
    <property type="entry name" value="Electron Transport, Fmn-binding Protein, Chain A"/>
    <property type="match status" value="1"/>
</dbReference>